<dbReference type="KEGG" id="minf:MESINF_1811"/>
<dbReference type="GO" id="GO:0003934">
    <property type="term" value="F:GTP cyclohydrolase I activity"/>
    <property type="evidence" value="ECO:0007669"/>
    <property type="project" value="UniProtKB-UniRule"/>
</dbReference>
<protein>
    <recommendedName>
        <fullName evidence="2">GTP cyclohydrolase FolE2</fullName>
        <ecNumber evidence="2">3.5.4.16</ecNumber>
    </recommendedName>
</protein>
<comment type="catalytic activity">
    <reaction evidence="2">
        <text>GTP + H2O = 7,8-dihydroneopterin 3'-triphosphate + formate + H(+)</text>
        <dbReference type="Rhea" id="RHEA:17473"/>
        <dbReference type="ChEBI" id="CHEBI:15377"/>
        <dbReference type="ChEBI" id="CHEBI:15378"/>
        <dbReference type="ChEBI" id="CHEBI:15740"/>
        <dbReference type="ChEBI" id="CHEBI:37565"/>
        <dbReference type="ChEBI" id="CHEBI:58462"/>
        <dbReference type="EC" id="3.5.4.16"/>
    </reaction>
</comment>
<feature type="site" description="May be catalytically important" evidence="2">
    <location>
        <position position="144"/>
    </location>
</feature>
<dbReference type="EC" id="3.5.4.16" evidence="2"/>
<dbReference type="NCBIfam" id="NF010200">
    <property type="entry name" value="PRK13674.1-1"/>
    <property type="match status" value="1"/>
</dbReference>
<keyword evidence="4" id="KW-1185">Reference proteome</keyword>
<dbReference type="InterPro" id="IPR022838">
    <property type="entry name" value="GTP_cyclohydrolase_FolE2"/>
</dbReference>
<reference evidence="3 4" key="1">
    <citation type="submission" date="2017-01" db="EMBL/GenBank/DDBJ databases">
        <authorList>
            <person name="Erauso G."/>
        </authorList>
    </citation>
    <scope>NUCLEOTIDE SEQUENCE [LARGE SCALE GENOMIC DNA]</scope>
    <source>
        <strain evidence="3">MESINF1</strain>
    </source>
</reference>
<dbReference type="GO" id="GO:0046654">
    <property type="term" value="P:tetrahydrofolate biosynthetic process"/>
    <property type="evidence" value="ECO:0007669"/>
    <property type="project" value="UniProtKB-UniRule"/>
</dbReference>
<keyword evidence="1 2" id="KW-0378">Hydrolase</keyword>
<evidence type="ECO:0000313" key="3">
    <source>
        <dbReference type="EMBL" id="SSC13255.1"/>
    </source>
</evidence>
<sequence length="256" mass="29853">MRDVQNERDRRNIRINMVGIKSIKYPIIVMDRAFGNQQTVGTFDLFVDLPKDFRGTHMSRFVEVLERHHKKITPKNMESILEDMRQALNADVAHIEVEFPYFMRKKAPVSDSESFSSFICSFISRKDGDFDFVLRVRVPVMTVCPCSKEISDRGAHNQRAEVTVSVRMNSLIWIEEIIDIVEASASAPTYSLLKREDEKYITEHSYDNPRFVEDLSREVVIKLNKDSRVDWYRVEVLSQESIHNHEAYACIEKGSR</sequence>
<comment type="pathway">
    <text evidence="2">Cofactor biosynthesis; 7,8-dihydroneopterin triphosphate biosynthesis; 7,8-dihydroneopterin triphosphate from GTP: step 1/1.</text>
</comment>
<dbReference type="Proteomes" id="UP000250796">
    <property type="component" value="Chromosome MESINF"/>
</dbReference>
<evidence type="ECO:0000256" key="1">
    <source>
        <dbReference type="ARBA" id="ARBA00022801"/>
    </source>
</evidence>
<dbReference type="Gene3D" id="3.10.270.10">
    <property type="entry name" value="Urate Oxidase"/>
    <property type="match status" value="1"/>
</dbReference>
<dbReference type="RefSeq" id="WP_169699425.1">
    <property type="nucleotide sequence ID" value="NZ_LS974202.1"/>
</dbReference>
<dbReference type="UniPathway" id="UPA00848">
    <property type="reaction ID" value="UER00151"/>
</dbReference>
<gene>
    <name evidence="3" type="primary">folE</name>
    <name evidence="2" type="synonym">folE2</name>
    <name evidence="3" type="ORF">MESINF_1811</name>
</gene>
<dbReference type="InterPro" id="IPR003801">
    <property type="entry name" value="GTP_cyclohydrolase_FolE2/MptA"/>
</dbReference>
<comment type="similarity">
    <text evidence="2">Belongs to the GTP cyclohydrolase IV family.</text>
</comment>
<proteinExistence type="inferred from homology"/>
<evidence type="ECO:0000313" key="4">
    <source>
        <dbReference type="Proteomes" id="UP000250796"/>
    </source>
</evidence>
<dbReference type="PANTHER" id="PTHR36445">
    <property type="entry name" value="GTP CYCLOHYDROLASE MPTA"/>
    <property type="match status" value="1"/>
</dbReference>
<comment type="function">
    <text evidence="2">Converts GTP to 7,8-dihydroneopterin triphosphate.</text>
</comment>
<organism evidence="3 4">
    <name type="scientific">Mesotoga infera</name>
    <dbReference type="NCBI Taxonomy" id="1236046"/>
    <lineage>
        <taxon>Bacteria</taxon>
        <taxon>Thermotogati</taxon>
        <taxon>Thermotogota</taxon>
        <taxon>Thermotogae</taxon>
        <taxon>Kosmotogales</taxon>
        <taxon>Kosmotogaceae</taxon>
        <taxon>Mesotoga</taxon>
    </lineage>
</organism>
<name>A0A7Z7LFQ3_9BACT</name>
<accession>A0A7Z7LFQ3</accession>
<dbReference type="HAMAP" id="MF_01527_B">
    <property type="entry name" value="GTP_cyclohydrol_B"/>
    <property type="match status" value="1"/>
</dbReference>
<dbReference type="EMBL" id="LS974202">
    <property type="protein sequence ID" value="SSC13255.1"/>
    <property type="molecule type" value="Genomic_DNA"/>
</dbReference>
<dbReference type="PANTHER" id="PTHR36445:SF1">
    <property type="entry name" value="GTP CYCLOHYDROLASE MPTA"/>
    <property type="match status" value="1"/>
</dbReference>
<dbReference type="AlphaFoldDB" id="A0A7Z7LFQ3"/>
<evidence type="ECO:0000256" key="2">
    <source>
        <dbReference type="HAMAP-Rule" id="MF_01527"/>
    </source>
</evidence>
<dbReference type="Pfam" id="PF02649">
    <property type="entry name" value="GCHY-1"/>
    <property type="match status" value="1"/>
</dbReference>